<evidence type="ECO:0000313" key="3">
    <source>
        <dbReference type="EMBL" id="TQL66330.1"/>
    </source>
</evidence>
<gene>
    <name evidence="3" type="ORF">FB381_0183</name>
</gene>
<keyword evidence="1" id="KW-0472">Membrane</keyword>
<name>A0A543A1C6_9ACTN</name>
<dbReference type="HAMAP" id="MF_00386">
    <property type="entry name" value="UPF0161_YidD"/>
    <property type="match status" value="1"/>
</dbReference>
<keyword evidence="1" id="KW-1003">Cell membrane</keyword>
<comment type="caution">
    <text evidence="3">The sequence shown here is derived from an EMBL/GenBank/DDBJ whole genome shotgun (WGS) entry which is preliminary data.</text>
</comment>
<dbReference type="Proteomes" id="UP000320209">
    <property type="component" value="Unassembled WGS sequence"/>
</dbReference>
<keyword evidence="4" id="KW-1185">Reference proteome</keyword>
<comment type="function">
    <text evidence="1">Could be involved in insertion of integral membrane proteins into the membrane.</text>
</comment>
<evidence type="ECO:0000313" key="4">
    <source>
        <dbReference type="Proteomes" id="UP000320209"/>
    </source>
</evidence>
<organism evidence="3 4">
    <name type="scientific">Nocardioides albertanoniae</name>
    <dbReference type="NCBI Taxonomy" id="1175486"/>
    <lineage>
        <taxon>Bacteria</taxon>
        <taxon>Bacillati</taxon>
        <taxon>Actinomycetota</taxon>
        <taxon>Actinomycetes</taxon>
        <taxon>Propionibacteriales</taxon>
        <taxon>Nocardioidaceae</taxon>
        <taxon>Nocardioides</taxon>
    </lineage>
</organism>
<comment type="similarity">
    <text evidence="1">Belongs to the UPF0161 family.</text>
</comment>
<dbReference type="AlphaFoldDB" id="A0A543A1C6"/>
<dbReference type="NCBIfam" id="TIGR00278">
    <property type="entry name" value="membrane protein insertion efficiency factor YidD"/>
    <property type="match status" value="1"/>
</dbReference>
<evidence type="ECO:0000256" key="1">
    <source>
        <dbReference type="HAMAP-Rule" id="MF_00386"/>
    </source>
</evidence>
<dbReference type="InterPro" id="IPR002696">
    <property type="entry name" value="Membr_insert_effic_factor_YidD"/>
</dbReference>
<dbReference type="SMART" id="SM01234">
    <property type="entry name" value="Haemolytic"/>
    <property type="match status" value="1"/>
</dbReference>
<dbReference type="Pfam" id="PF01809">
    <property type="entry name" value="YidD"/>
    <property type="match status" value="1"/>
</dbReference>
<evidence type="ECO:0000256" key="2">
    <source>
        <dbReference type="SAM" id="MobiDB-lite"/>
    </source>
</evidence>
<dbReference type="PANTHER" id="PTHR33383">
    <property type="entry name" value="MEMBRANE PROTEIN INSERTION EFFICIENCY FACTOR-RELATED"/>
    <property type="match status" value="1"/>
</dbReference>
<dbReference type="GO" id="GO:0005886">
    <property type="term" value="C:plasma membrane"/>
    <property type="evidence" value="ECO:0007669"/>
    <property type="project" value="UniProtKB-SubCell"/>
</dbReference>
<dbReference type="PANTHER" id="PTHR33383:SF1">
    <property type="entry name" value="MEMBRANE PROTEIN INSERTION EFFICIENCY FACTOR-RELATED"/>
    <property type="match status" value="1"/>
</dbReference>
<feature type="region of interest" description="Disordered" evidence="2">
    <location>
        <begin position="82"/>
        <end position="108"/>
    </location>
</feature>
<reference evidence="3 4" key="1">
    <citation type="submission" date="2019-06" db="EMBL/GenBank/DDBJ databases">
        <title>Sequencing the genomes of 1000 actinobacteria strains.</title>
        <authorList>
            <person name="Klenk H.-P."/>
        </authorList>
    </citation>
    <scope>NUCLEOTIDE SEQUENCE [LARGE SCALE GENOMIC DNA]</scope>
    <source>
        <strain evidence="3 4">DSM 25218</strain>
    </source>
</reference>
<proteinExistence type="inferred from homology"/>
<dbReference type="EMBL" id="VFOV01000001">
    <property type="protein sequence ID" value="TQL66330.1"/>
    <property type="molecule type" value="Genomic_DNA"/>
</dbReference>
<protein>
    <recommendedName>
        <fullName evidence="1">Putative membrane protein insertion efficiency factor</fullName>
    </recommendedName>
</protein>
<comment type="subcellular location">
    <subcellularLocation>
        <location evidence="1">Cell membrane</location>
        <topology evidence="1">Peripheral membrane protein</topology>
        <orientation evidence="1">Cytoplasmic side</orientation>
    </subcellularLocation>
</comment>
<accession>A0A543A1C6</accession>
<sequence length="108" mass="11937">MKTVMAGLSAAMTYVLVGLLHVWRTLISPLYGDVCRYYPSCSEYALEAVRSHGPWRGSWLTARRLARCVPWAKTRGFDPVPPVAPVGTRPENPEDLVRVSADPPNRGA</sequence>